<gene>
    <name evidence="1" type="ORF">PanWU01x14_198420</name>
</gene>
<accession>A0A2P5BYT4</accession>
<dbReference type="Proteomes" id="UP000237105">
    <property type="component" value="Unassembled WGS sequence"/>
</dbReference>
<evidence type="ECO:0000313" key="2">
    <source>
        <dbReference type="Proteomes" id="UP000237105"/>
    </source>
</evidence>
<reference evidence="2" key="1">
    <citation type="submission" date="2016-06" db="EMBL/GenBank/DDBJ databases">
        <title>Parallel loss of symbiosis genes in relatives of nitrogen-fixing non-legume Parasponia.</title>
        <authorList>
            <person name="Van Velzen R."/>
            <person name="Holmer R."/>
            <person name="Bu F."/>
            <person name="Rutten L."/>
            <person name="Van Zeijl A."/>
            <person name="Liu W."/>
            <person name="Santuari L."/>
            <person name="Cao Q."/>
            <person name="Sharma T."/>
            <person name="Shen D."/>
            <person name="Roswanjaya Y."/>
            <person name="Wardhani T."/>
            <person name="Kalhor M.S."/>
            <person name="Jansen J."/>
            <person name="Van den Hoogen J."/>
            <person name="Gungor B."/>
            <person name="Hartog M."/>
            <person name="Hontelez J."/>
            <person name="Verver J."/>
            <person name="Yang W.-C."/>
            <person name="Schijlen E."/>
            <person name="Repin R."/>
            <person name="Schilthuizen M."/>
            <person name="Schranz E."/>
            <person name="Heidstra R."/>
            <person name="Miyata K."/>
            <person name="Fedorova E."/>
            <person name="Kohlen W."/>
            <person name="Bisseling T."/>
            <person name="Smit S."/>
            <person name="Geurts R."/>
        </authorList>
    </citation>
    <scope>NUCLEOTIDE SEQUENCE [LARGE SCALE GENOMIC DNA]</scope>
    <source>
        <strain evidence="2">cv. WU1-14</strain>
    </source>
</reference>
<dbReference type="OrthoDB" id="1111607at2759"/>
<evidence type="ECO:0000313" key="1">
    <source>
        <dbReference type="EMBL" id="PON53964.1"/>
    </source>
</evidence>
<dbReference type="AlphaFoldDB" id="A0A2P5BYT4"/>
<protein>
    <submittedName>
        <fullName evidence="1">Uncharacterized protein</fullName>
    </submittedName>
</protein>
<name>A0A2P5BYT4_PARAD</name>
<keyword evidence="2" id="KW-1185">Reference proteome</keyword>
<organism evidence="1 2">
    <name type="scientific">Parasponia andersonii</name>
    <name type="common">Sponia andersonii</name>
    <dbReference type="NCBI Taxonomy" id="3476"/>
    <lineage>
        <taxon>Eukaryota</taxon>
        <taxon>Viridiplantae</taxon>
        <taxon>Streptophyta</taxon>
        <taxon>Embryophyta</taxon>
        <taxon>Tracheophyta</taxon>
        <taxon>Spermatophyta</taxon>
        <taxon>Magnoliopsida</taxon>
        <taxon>eudicotyledons</taxon>
        <taxon>Gunneridae</taxon>
        <taxon>Pentapetalae</taxon>
        <taxon>rosids</taxon>
        <taxon>fabids</taxon>
        <taxon>Rosales</taxon>
        <taxon>Cannabaceae</taxon>
        <taxon>Parasponia</taxon>
    </lineage>
</organism>
<proteinExistence type="predicted"/>
<comment type="caution">
    <text evidence="1">The sequence shown here is derived from an EMBL/GenBank/DDBJ whole genome shotgun (WGS) entry which is preliminary data.</text>
</comment>
<sequence>MADLWRASKSRLVTKIRLAPNEEERLKLRPDNIKSKVEWKAFIREKTNAEFQDLLEEQKRDATLSSTTSVKEDILSKVLSPDNKGTVRDYGRGVTHTKLAIISEREMIILFD</sequence>
<dbReference type="EMBL" id="JXTB01000200">
    <property type="protein sequence ID" value="PON53964.1"/>
    <property type="molecule type" value="Genomic_DNA"/>
</dbReference>